<dbReference type="Pfam" id="PF13166">
    <property type="entry name" value="AAA_13"/>
    <property type="match status" value="1"/>
</dbReference>
<dbReference type="AlphaFoldDB" id="A0A2M8DRW8"/>
<keyword evidence="1" id="KW-0175">Coiled coil</keyword>
<dbReference type="EMBL" id="PFSY01000049">
    <property type="protein sequence ID" value="PJC02135.1"/>
    <property type="molecule type" value="Genomic_DNA"/>
</dbReference>
<gene>
    <name evidence="3" type="ORF">CO073_01055</name>
</gene>
<dbReference type="SUPFAM" id="SSF52540">
    <property type="entry name" value="P-loop containing nucleoside triphosphate hydrolases"/>
    <property type="match status" value="1"/>
</dbReference>
<evidence type="ECO:0000313" key="3">
    <source>
        <dbReference type="EMBL" id="PJC02135.1"/>
    </source>
</evidence>
<proteinExistence type="predicted"/>
<dbReference type="InterPro" id="IPR027417">
    <property type="entry name" value="P-loop_NTPase"/>
</dbReference>
<dbReference type="PANTHER" id="PTHR32114:SF2">
    <property type="entry name" value="ABC TRANSPORTER ABCH.3"/>
    <property type="match status" value="1"/>
</dbReference>
<feature type="coiled-coil region" evidence="1">
    <location>
        <begin position="299"/>
        <end position="363"/>
    </location>
</feature>
<dbReference type="Proteomes" id="UP000230136">
    <property type="component" value="Unassembled WGS sequence"/>
</dbReference>
<accession>A0A2M8DRW8</accession>
<dbReference type="Gene3D" id="3.40.50.300">
    <property type="entry name" value="P-loop containing nucleotide triphosphate hydrolases"/>
    <property type="match status" value="1"/>
</dbReference>
<organism evidence="3 4">
    <name type="scientific">Candidatus Komeilibacteria bacterium CG_4_9_14_0_8_um_filter_36_9</name>
    <dbReference type="NCBI Taxonomy" id="1974473"/>
    <lineage>
        <taxon>Bacteria</taxon>
        <taxon>Candidatus Komeiliibacteriota</taxon>
    </lineage>
</organism>
<sequence length="759" mass="88658">MIKRINKIKNFGVFKDFKWDSDTIPDFNKHNLFYGWNYSGKTTISRFFRCFELGEKHQDYPNAEFELEDNQNPSKKFTDKDLSTLPHVRVFNTDFILRNLKWYSQDDEGIEPIFFSIGKDNIELQEKLDKLKIDQTALIDAKSRLDEKKSELENTLGNDLTNEARDITKTLSLGRNYEKPQFKQDVDLIKDGFTKHILSDDVYGKYLTTYKSTEQKDDIILSALPALGFPDLQNKTKEIIERKITAQKIIEELKNNENLNKWVNEGRGLHKSKNKCSFCGNDLPSDLFQKLDQHFSSEYEQLEKDLQLLLANVENDRTAINSFVLPIKGDFYKEFVSEYEKLLKEFNNLIKKYCENIDELSKGLKSKKAKPFDTHKFTNIADNSDDIGSKFEEIKGIVAKHKNKTENFEKEKNEAKEKLIKHFSAQFIQDKKYLDVLKEQKNADEKITENKKALDNMAVEITEVEKKLSESVKGADKVNEYIQQFFQHDRIKIVPENNRFKMSRNNEPAKNLSEGEKTAISLAYFIASLEDKKTKLNETIVFIDDPVSSLDCNHLFNIYAFIKSKLINCGQLFVSTHNLEFFNLMKDFVKYDCKDVNGKGYGDCMPYYLIEKIRNDKNTKNGQAFVKDLPPTLKKFKTEYNYLFSLLKQADDQRIENFELFEVLYLLPNITRRFLEGYFGLRYPNGKKLKTKIDDSKFFKEENKEKLLKIFDEYSHEESIDHALKFPDTSETKEIVGIILAGLKEKDQGHYDALCESCN</sequence>
<dbReference type="PANTHER" id="PTHR32114">
    <property type="entry name" value="ABC TRANSPORTER ABCH.3"/>
    <property type="match status" value="1"/>
</dbReference>
<evidence type="ECO:0000259" key="2">
    <source>
        <dbReference type="Pfam" id="PF13166"/>
    </source>
</evidence>
<dbReference type="InterPro" id="IPR026866">
    <property type="entry name" value="CR006_AAA"/>
</dbReference>
<feature type="domain" description="Protein CR006 P-loop" evidence="2">
    <location>
        <begin position="11"/>
        <end position="736"/>
    </location>
</feature>
<name>A0A2M8DRW8_9BACT</name>
<evidence type="ECO:0000313" key="4">
    <source>
        <dbReference type="Proteomes" id="UP000230136"/>
    </source>
</evidence>
<protein>
    <recommendedName>
        <fullName evidence="2">Protein CR006 P-loop domain-containing protein</fullName>
    </recommendedName>
</protein>
<comment type="caution">
    <text evidence="3">The sequence shown here is derived from an EMBL/GenBank/DDBJ whole genome shotgun (WGS) entry which is preliminary data.</text>
</comment>
<evidence type="ECO:0000256" key="1">
    <source>
        <dbReference type="SAM" id="Coils"/>
    </source>
</evidence>
<reference evidence="4" key="1">
    <citation type="submission" date="2017-09" db="EMBL/GenBank/DDBJ databases">
        <title>Depth-based differentiation of microbial function through sediment-hosted aquifers and enrichment of novel symbionts in the deep terrestrial subsurface.</title>
        <authorList>
            <person name="Probst A.J."/>
            <person name="Ladd B."/>
            <person name="Jarett J.K."/>
            <person name="Geller-Mcgrath D.E."/>
            <person name="Sieber C.M.K."/>
            <person name="Emerson J.B."/>
            <person name="Anantharaman K."/>
            <person name="Thomas B.C."/>
            <person name="Malmstrom R."/>
            <person name="Stieglmeier M."/>
            <person name="Klingl A."/>
            <person name="Woyke T."/>
            <person name="Ryan C.M."/>
            <person name="Banfield J.F."/>
        </authorList>
    </citation>
    <scope>NUCLEOTIDE SEQUENCE [LARGE SCALE GENOMIC DNA]</scope>
</reference>